<protein>
    <submittedName>
        <fullName evidence="6">Membrane protein required for colicin V production</fullName>
    </submittedName>
</protein>
<accession>A0A1X7DRW6</accession>
<dbReference type="PANTHER" id="PTHR36926:SF1">
    <property type="entry name" value="COLICIN V PRODUCTION PROTEIN"/>
    <property type="match status" value="1"/>
</dbReference>
<dbReference type="GO" id="GO:0009403">
    <property type="term" value="P:toxin biosynthetic process"/>
    <property type="evidence" value="ECO:0007669"/>
    <property type="project" value="InterPro"/>
</dbReference>
<dbReference type="RefSeq" id="WP_085102181.1">
    <property type="nucleotide sequence ID" value="NZ_FWZU01000003.1"/>
</dbReference>
<feature type="transmembrane region" description="Helical" evidence="5">
    <location>
        <begin position="31"/>
        <end position="51"/>
    </location>
</feature>
<dbReference type="EMBL" id="FWZU01000003">
    <property type="protein sequence ID" value="SMF20267.1"/>
    <property type="molecule type" value="Genomic_DNA"/>
</dbReference>
<evidence type="ECO:0000256" key="5">
    <source>
        <dbReference type="SAM" id="Phobius"/>
    </source>
</evidence>
<dbReference type="InterPro" id="IPR052719">
    <property type="entry name" value="CvpA-like"/>
</dbReference>
<dbReference type="STRING" id="1519643.SAMN06295933_2245"/>
<feature type="transmembrane region" description="Helical" evidence="5">
    <location>
        <begin position="108"/>
        <end position="131"/>
    </location>
</feature>
<keyword evidence="7" id="KW-1185">Reference proteome</keyword>
<feature type="transmembrane region" description="Helical" evidence="5">
    <location>
        <begin position="71"/>
        <end position="96"/>
    </location>
</feature>
<proteinExistence type="predicted"/>
<dbReference type="OrthoDB" id="5419037at2"/>
<feature type="transmembrane region" description="Helical" evidence="5">
    <location>
        <begin position="6"/>
        <end position="24"/>
    </location>
</feature>
<reference evidence="7" key="1">
    <citation type="submission" date="2017-04" db="EMBL/GenBank/DDBJ databases">
        <authorList>
            <person name="Varghese N."/>
            <person name="Submissions S."/>
        </authorList>
    </citation>
    <scope>NUCLEOTIDE SEQUENCE [LARGE SCALE GENOMIC DNA]</scope>
    <source>
        <strain evidence="7">K3S</strain>
    </source>
</reference>
<dbReference type="PANTHER" id="PTHR36926">
    <property type="entry name" value="COLICIN V PRODUCTION PROTEIN"/>
    <property type="match status" value="1"/>
</dbReference>
<keyword evidence="3 5" id="KW-1133">Transmembrane helix</keyword>
<evidence type="ECO:0000256" key="2">
    <source>
        <dbReference type="ARBA" id="ARBA00022692"/>
    </source>
</evidence>
<dbReference type="AlphaFoldDB" id="A0A1X7DRW6"/>
<dbReference type="GO" id="GO:0016020">
    <property type="term" value="C:membrane"/>
    <property type="evidence" value="ECO:0007669"/>
    <property type="project" value="UniProtKB-SubCell"/>
</dbReference>
<evidence type="ECO:0000313" key="6">
    <source>
        <dbReference type="EMBL" id="SMF20267.1"/>
    </source>
</evidence>
<sequence length="186" mass="20067">MNTAGLALNSLDIILIVIAAGLIFRGLLRGIVREAISVFSLILGFYLAARYHQDLMPYFSNFFDGPGTVKAFSYLSIIAATVLVSALLGIVIKKILTITMLGWADQVLGGFLGLVEAVLVGGILIIILNSFTPNADFLTKSKLAPKVISTASFFISFAPDNVLESLDIKSMLPEQSLLNNQIKDIM</sequence>
<evidence type="ECO:0000256" key="4">
    <source>
        <dbReference type="ARBA" id="ARBA00023136"/>
    </source>
</evidence>
<keyword evidence="4 5" id="KW-0472">Membrane</keyword>
<evidence type="ECO:0000313" key="7">
    <source>
        <dbReference type="Proteomes" id="UP000192906"/>
    </source>
</evidence>
<dbReference type="InterPro" id="IPR003825">
    <property type="entry name" value="Colicin-V_CvpA"/>
</dbReference>
<comment type="subcellular location">
    <subcellularLocation>
        <location evidence="1">Membrane</location>
        <topology evidence="1">Multi-pass membrane protein</topology>
    </subcellularLocation>
</comment>
<keyword evidence="2 5" id="KW-0812">Transmembrane</keyword>
<evidence type="ECO:0000256" key="1">
    <source>
        <dbReference type="ARBA" id="ARBA00004141"/>
    </source>
</evidence>
<dbReference type="Proteomes" id="UP000192906">
    <property type="component" value="Unassembled WGS sequence"/>
</dbReference>
<organism evidence="6 7">
    <name type="scientific">Desulfovibrio gilichinskyi</name>
    <dbReference type="NCBI Taxonomy" id="1519643"/>
    <lineage>
        <taxon>Bacteria</taxon>
        <taxon>Pseudomonadati</taxon>
        <taxon>Thermodesulfobacteriota</taxon>
        <taxon>Desulfovibrionia</taxon>
        <taxon>Desulfovibrionales</taxon>
        <taxon>Desulfovibrionaceae</taxon>
        <taxon>Desulfovibrio</taxon>
    </lineage>
</organism>
<gene>
    <name evidence="6" type="ORF">SAMN06295933_2245</name>
</gene>
<evidence type="ECO:0000256" key="3">
    <source>
        <dbReference type="ARBA" id="ARBA00022989"/>
    </source>
</evidence>
<dbReference type="Pfam" id="PF02674">
    <property type="entry name" value="Colicin_V"/>
    <property type="match status" value="1"/>
</dbReference>
<name>A0A1X7DRW6_9BACT</name>